<evidence type="ECO:0000313" key="10">
    <source>
        <dbReference type="Proteomes" id="UP000249789"/>
    </source>
</evidence>
<reference evidence="9 10" key="1">
    <citation type="submission" date="2018-02" db="EMBL/GenBank/DDBJ databases">
        <title>The genomes of Aspergillus section Nigri reveals drivers in fungal speciation.</title>
        <authorList>
            <consortium name="DOE Joint Genome Institute"/>
            <person name="Vesth T.C."/>
            <person name="Nybo J."/>
            <person name="Theobald S."/>
            <person name="Brandl J."/>
            <person name="Frisvad J.C."/>
            <person name="Nielsen K.F."/>
            <person name="Lyhne E.K."/>
            <person name="Kogle M.E."/>
            <person name="Kuo A."/>
            <person name="Riley R."/>
            <person name="Clum A."/>
            <person name="Nolan M."/>
            <person name="Lipzen A."/>
            <person name="Salamov A."/>
            <person name="Henrissat B."/>
            <person name="Wiebenga A."/>
            <person name="De vries R.P."/>
            <person name="Grigoriev I.V."/>
            <person name="Mortensen U.H."/>
            <person name="Andersen M.R."/>
            <person name="Baker S.E."/>
        </authorList>
    </citation>
    <scope>NUCLEOTIDE SEQUENCE [LARGE SCALE GENOMIC DNA]</scope>
    <source>
        <strain evidence="9 10">CBS 313.89</strain>
    </source>
</reference>
<keyword evidence="2" id="KW-0862">Zinc</keyword>
<dbReference type="InterPro" id="IPR001138">
    <property type="entry name" value="Zn2Cys6_DnaBD"/>
</dbReference>
<organism evidence="9 10">
    <name type="scientific">Aspergillus fijiensis CBS 313.89</name>
    <dbReference type="NCBI Taxonomy" id="1448319"/>
    <lineage>
        <taxon>Eukaryota</taxon>
        <taxon>Fungi</taxon>
        <taxon>Dikarya</taxon>
        <taxon>Ascomycota</taxon>
        <taxon>Pezizomycotina</taxon>
        <taxon>Eurotiomycetes</taxon>
        <taxon>Eurotiomycetidae</taxon>
        <taxon>Eurotiales</taxon>
        <taxon>Aspergillaceae</taxon>
        <taxon>Aspergillus</taxon>
    </lineage>
</organism>
<evidence type="ECO:0000256" key="6">
    <source>
        <dbReference type="ARBA" id="ARBA00023242"/>
    </source>
</evidence>
<protein>
    <recommendedName>
        <fullName evidence="8">Zn(2)-C6 fungal-type domain-containing protein</fullName>
    </recommendedName>
</protein>
<dbReference type="PROSITE" id="PS50048">
    <property type="entry name" value="ZN2_CY6_FUNGAL_2"/>
    <property type="match status" value="1"/>
</dbReference>
<evidence type="ECO:0000256" key="5">
    <source>
        <dbReference type="ARBA" id="ARBA00023163"/>
    </source>
</evidence>
<keyword evidence="1" id="KW-0479">Metal-binding</keyword>
<evidence type="ECO:0000256" key="7">
    <source>
        <dbReference type="SAM" id="MobiDB-lite"/>
    </source>
</evidence>
<name>A0A8G1VZV1_9EURO</name>
<dbReference type="CDD" id="cd00067">
    <property type="entry name" value="GAL4"/>
    <property type="match status" value="1"/>
</dbReference>
<proteinExistence type="predicted"/>
<dbReference type="GO" id="GO:0000981">
    <property type="term" value="F:DNA-binding transcription factor activity, RNA polymerase II-specific"/>
    <property type="evidence" value="ECO:0007669"/>
    <property type="project" value="InterPro"/>
</dbReference>
<evidence type="ECO:0000256" key="3">
    <source>
        <dbReference type="ARBA" id="ARBA00023015"/>
    </source>
</evidence>
<dbReference type="RefSeq" id="XP_040803195.1">
    <property type="nucleotide sequence ID" value="XM_040950017.1"/>
</dbReference>
<feature type="domain" description="Zn(2)-C6 fungal-type" evidence="8">
    <location>
        <begin position="7"/>
        <end position="37"/>
    </location>
</feature>
<keyword evidence="4" id="KW-0238">DNA-binding</keyword>
<dbReference type="SMART" id="SM00066">
    <property type="entry name" value="GAL4"/>
    <property type="match status" value="1"/>
</dbReference>
<dbReference type="AlphaFoldDB" id="A0A8G1VZV1"/>
<keyword evidence="6" id="KW-0539">Nucleus</keyword>
<keyword evidence="10" id="KW-1185">Reference proteome</keyword>
<keyword evidence="5" id="KW-0804">Transcription</keyword>
<accession>A0A8G1VZV1</accession>
<dbReference type="PANTHER" id="PTHR47660">
    <property type="entry name" value="TRANSCRIPTION FACTOR WITH C2H2 AND ZN(2)-CYS(6) DNA BINDING DOMAIN (EUROFUNG)-RELATED-RELATED"/>
    <property type="match status" value="1"/>
</dbReference>
<dbReference type="GO" id="GO:0003677">
    <property type="term" value="F:DNA binding"/>
    <property type="evidence" value="ECO:0007669"/>
    <property type="project" value="UniProtKB-KW"/>
</dbReference>
<keyword evidence="3" id="KW-0805">Transcription regulation</keyword>
<evidence type="ECO:0000259" key="8">
    <source>
        <dbReference type="PROSITE" id="PS50048"/>
    </source>
</evidence>
<dbReference type="InterPro" id="IPR036864">
    <property type="entry name" value="Zn2-C6_fun-type_DNA-bd_sf"/>
</dbReference>
<gene>
    <name evidence="9" type="ORF">BO72DRAFT_526273</name>
</gene>
<dbReference type="OrthoDB" id="4216928at2759"/>
<dbReference type="Gene3D" id="4.10.240.10">
    <property type="entry name" value="Zn(2)-C6 fungal-type DNA-binding domain"/>
    <property type="match status" value="1"/>
</dbReference>
<evidence type="ECO:0000256" key="1">
    <source>
        <dbReference type="ARBA" id="ARBA00022723"/>
    </source>
</evidence>
<sequence length="403" mass="45400">MSLRRRSCNACFKGRRKCDLEYPVCENCRRTNKTCQYAYPPRPPPGRTDGTDDPPTVPDEILDSPAMRTNTTVLELDLLKSPAITILNPIEQSAVLQLPPSFTPGPCTPDFTPPETISFSATSRFVGTLGEVQPIQGSTRSWQWVMDELKAYPPEFARRGETIFIHRDLYRDEMPRPIRTAFGVCSSFCLSPDSTNREMAFRVIDAEVSELLQPATEPSSSSSSRLLRIELARLQALLLYQTLRLFHGNLQQRVAAEQQGSMLMTTALKIIVRAQSEPELQRPRSRHAWVLGECIRRTALLVYFLYGVNSVYREGICVGLHTLRQLPLSVEIFAWGVDGECAFQQDKGHSHGENAETLPYEAFLARWLVSLPRRLDRFEKLLIVPCQGLEAAEAFEGLGRLVA</sequence>
<evidence type="ECO:0000256" key="4">
    <source>
        <dbReference type="ARBA" id="ARBA00023125"/>
    </source>
</evidence>
<dbReference type="Pfam" id="PF00172">
    <property type="entry name" value="Zn_clus"/>
    <property type="match status" value="1"/>
</dbReference>
<evidence type="ECO:0000256" key="2">
    <source>
        <dbReference type="ARBA" id="ARBA00022833"/>
    </source>
</evidence>
<dbReference type="PANTHER" id="PTHR47660:SF2">
    <property type="entry name" value="TRANSCRIPTION FACTOR WITH C2H2 AND ZN(2)-CYS(6) DNA BINDING DOMAIN (EUROFUNG)"/>
    <property type="match status" value="1"/>
</dbReference>
<dbReference type="VEuPathDB" id="FungiDB:BO72DRAFT_526273"/>
<dbReference type="GeneID" id="63867352"/>
<feature type="region of interest" description="Disordered" evidence="7">
    <location>
        <begin position="37"/>
        <end position="63"/>
    </location>
</feature>
<dbReference type="GO" id="GO:0008270">
    <property type="term" value="F:zinc ion binding"/>
    <property type="evidence" value="ECO:0007669"/>
    <property type="project" value="InterPro"/>
</dbReference>
<dbReference type="SUPFAM" id="SSF57701">
    <property type="entry name" value="Zn2/Cys6 DNA-binding domain"/>
    <property type="match status" value="1"/>
</dbReference>
<dbReference type="Proteomes" id="UP000249789">
    <property type="component" value="Unassembled WGS sequence"/>
</dbReference>
<dbReference type="EMBL" id="KZ824634">
    <property type="protein sequence ID" value="RAK79185.1"/>
    <property type="molecule type" value="Genomic_DNA"/>
</dbReference>
<evidence type="ECO:0000313" key="9">
    <source>
        <dbReference type="EMBL" id="RAK79185.1"/>
    </source>
</evidence>